<dbReference type="EMBL" id="MH884508">
    <property type="protein sequence ID" value="AYP68150.1"/>
    <property type="molecule type" value="Genomic_DNA"/>
</dbReference>
<name>A0A3G3BVJ2_9CAUD</name>
<accession>A0A3G3BVJ2</accession>
<sequence length="42" mass="5312">MNIYIDSDGKYYIYRDNCYFRISEKEIEKYIEKDLEIFLYTI</sequence>
<evidence type="ECO:0000313" key="2">
    <source>
        <dbReference type="Proteomes" id="UP000274199"/>
    </source>
</evidence>
<proteinExistence type="predicted"/>
<reference evidence="1 2" key="1">
    <citation type="submission" date="2018-09" db="EMBL/GenBank/DDBJ databases">
        <title>Comparative Genomic Analysis of Eight Novel Haloalkaliphilic Bacteriophages from Lake Elmenteita, Kenya.</title>
        <authorList>
            <person name="Akhwale J.K."/>
        </authorList>
    </citation>
    <scope>NUCLEOTIDE SEQUENCE [LARGE SCALE GENOMIC DNA]</scope>
</reference>
<organism evidence="1 2">
    <name type="scientific">Bacillus phage vB_BcoS-136</name>
    <dbReference type="NCBI Taxonomy" id="2419619"/>
    <lineage>
        <taxon>Viruses</taxon>
        <taxon>Duplodnaviria</taxon>
        <taxon>Heunggongvirae</taxon>
        <taxon>Uroviricota</taxon>
        <taxon>Caudoviricetes</taxon>
        <taxon>Heleneionescovirinae</taxon>
        <taxon>Kenyattavirus</taxon>
        <taxon>Kenyattavirus kv136</taxon>
    </lineage>
</organism>
<keyword evidence="2" id="KW-1185">Reference proteome</keyword>
<dbReference type="Proteomes" id="UP000274199">
    <property type="component" value="Segment"/>
</dbReference>
<protein>
    <submittedName>
        <fullName evidence="1">Uncharacterized protein</fullName>
    </submittedName>
</protein>
<evidence type="ECO:0000313" key="1">
    <source>
        <dbReference type="EMBL" id="AYP68150.1"/>
    </source>
</evidence>
<gene>
    <name evidence="1" type="ORF">vBBcoS136_00018</name>
</gene>